<organism evidence="2">
    <name type="scientific">Serratia marcescens</name>
    <dbReference type="NCBI Taxonomy" id="615"/>
    <lineage>
        <taxon>Bacteria</taxon>
        <taxon>Pseudomonadati</taxon>
        <taxon>Pseudomonadota</taxon>
        <taxon>Gammaproteobacteria</taxon>
        <taxon>Enterobacterales</taxon>
        <taxon>Yersiniaceae</taxon>
        <taxon>Serratia</taxon>
    </lineage>
</organism>
<gene>
    <name evidence="2" type="ORF">J4732_06825</name>
</gene>
<feature type="region of interest" description="Disordered" evidence="1">
    <location>
        <begin position="19"/>
        <end position="71"/>
    </location>
</feature>
<protein>
    <submittedName>
        <fullName evidence="2">Uncharacterized protein</fullName>
    </submittedName>
</protein>
<accession>A0A939NLN8</accession>
<dbReference type="AlphaFoldDB" id="A0A939NLN8"/>
<name>A0A939NLN8_SERMA</name>
<feature type="compositionally biased region" description="Basic residues" evidence="1">
    <location>
        <begin position="21"/>
        <end position="37"/>
    </location>
</feature>
<evidence type="ECO:0000313" key="2">
    <source>
        <dbReference type="EMBL" id="MBO2006725.1"/>
    </source>
</evidence>
<dbReference type="EMBL" id="JAGETR010000038">
    <property type="protein sequence ID" value="MBO2006725.1"/>
    <property type="molecule type" value="Genomic_DNA"/>
</dbReference>
<sequence length="71" mass="7600">MAEQGAKAVVIHYNAASCRSGNRRRHSGRRGARRRAAGRFSPPRARSKSCSPIRSPPSAGRISPSIPSAKC</sequence>
<comment type="caution">
    <text evidence="2">The sequence shown here is derived from an EMBL/GenBank/DDBJ whole genome shotgun (WGS) entry which is preliminary data.</text>
</comment>
<evidence type="ECO:0000256" key="1">
    <source>
        <dbReference type="SAM" id="MobiDB-lite"/>
    </source>
</evidence>
<proteinExistence type="predicted"/>
<reference evidence="2" key="1">
    <citation type="submission" date="2021-03" db="EMBL/GenBank/DDBJ databases">
        <title>Molecular epidemiology and mechanisms of colistin and carbapenem resistance in Enterobacteriaceae from clinical isolates, the environment and porcine samples in Pretoria, South Africa.</title>
        <authorList>
            <person name="Bogoshi D."/>
            <person name="Mbelle N.M."/>
            <person name="Naidoo V."/>
            <person name="Osei Sekyere J."/>
        </authorList>
    </citation>
    <scope>NUCLEOTIDE SEQUENCE</scope>
    <source>
        <strain evidence="2">C080</strain>
    </source>
</reference>